<organism evidence="1 2">
    <name type="scientific">Pluteus cervinus</name>
    <dbReference type="NCBI Taxonomy" id="181527"/>
    <lineage>
        <taxon>Eukaryota</taxon>
        <taxon>Fungi</taxon>
        <taxon>Dikarya</taxon>
        <taxon>Basidiomycota</taxon>
        <taxon>Agaricomycotina</taxon>
        <taxon>Agaricomycetes</taxon>
        <taxon>Agaricomycetidae</taxon>
        <taxon>Agaricales</taxon>
        <taxon>Pluteineae</taxon>
        <taxon>Pluteaceae</taxon>
        <taxon>Pluteus</taxon>
    </lineage>
</organism>
<accession>A0ACD3AFM2</accession>
<reference evidence="1 2" key="1">
    <citation type="journal article" date="2019" name="Nat. Ecol. Evol.">
        <title>Megaphylogeny resolves global patterns of mushroom evolution.</title>
        <authorList>
            <person name="Varga T."/>
            <person name="Krizsan K."/>
            <person name="Foldi C."/>
            <person name="Dima B."/>
            <person name="Sanchez-Garcia M."/>
            <person name="Sanchez-Ramirez S."/>
            <person name="Szollosi G.J."/>
            <person name="Szarkandi J.G."/>
            <person name="Papp V."/>
            <person name="Albert L."/>
            <person name="Andreopoulos W."/>
            <person name="Angelini C."/>
            <person name="Antonin V."/>
            <person name="Barry K.W."/>
            <person name="Bougher N.L."/>
            <person name="Buchanan P."/>
            <person name="Buyck B."/>
            <person name="Bense V."/>
            <person name="Catcheside P."/>
            <person name="Chovatia M."/>
            <person name="Cooper J."/>
            <person name="Damon W."/>
            <person name="Desjardin D."/>
            <person name="Finy P."/>
            <person name="Geml J."/>
            <person name="Haridas S."/>
            <person name="Hughes K."/>
            <person name="Justo A."/>
            <person name="Karasinski D."/>
            <person name="Kautmanova I."/>
            <person name="Kiss B."/>
            <person name="Kocsube S."/>
            <person name="Kotiranta H."/>
            <person name="LaButti K.M."/>
            <person name="Lechner B.E."/>
            <person name="Liimatainen K."/>
            <person name="Lipzen A."/>
            <person name="Lukacs Z."/>
            <person name="Mihaltcheva S."/>
            <person name="Morgado L.N."/>
            <person name="Niskanen T."/>
            <person name="Noordeloos M.E."/>
            <person name="Ohm R.A."/>
            <person name="Ortiz-Santana B."/>
            <person name="Ovrebo C."/>
            <person name="Racz N."/>
            <person name="Riley R."/>
            <person name="Savchenko A."/>
            <person name="Shiryaev A."/>
            <person name="Soop K."/>
            <person name="Spirin V."/>
            <person name="Szebenyi C."/>
            <person name="Tomsovsky M."/>
            <person name="Tulloss R.E."/>
            <person name="Uehling J."/>
            <person name="Grigoriev I.V."/>
            <person name="Vagvolgyi C."/>
            <person name="Papp T."/>
            <person name="Martin F.M."/>
            <person name="Miettinen O."/>
            <person name="Hibbett D.S."/>
            <person name="Nagy L.G."/>
        </authorList>
    </citation>
    <scope>NUCLEOTIDE SEQUENCE [LARGE SCALE GENOMIC DNA]</scope>
    <source>
        <strain evidence="1 2">NL-1719</strain>
    </source>
</reference>
<evidence type="ECO:0000313" key="2">
    <source>
        <dbReference type="Proteomes" id="UP000308600"/>
    </source>
</evidence>
<name>A0ACD3AFM2_9AGAR</name>
<protein>
    <submittedName>
        <fullName evidence="1">Uncharacterized protein</fullName>
    </submittedName>
</protein>
<gene>
    <name evidence="1" type="ORF">BDN72DRAFT_881488</name>
</gene>
<evidence type="ECO:0000313" key="1">
    <source>
        <dbReference type="EMBL" id="TFK64468.1"/>
    </source>
</evidence>
<proteinExistence type="predicted"/>
<dbReference type="EMBL" id="ML208473">
    <property type="protein sequence ID" value="TFK64468.1"/>
    <property type="molecule type" value="Genomic_DNA"/>
</dbReference>
<dbReference type="Proteomes" id="UP000308600">
    <property type="component" value="Unassembled WGS sequence"/>
</dbReference>
<keyword evidence="2" id="KW-1185">Reference proteome</keyword>
<sequence>MSTLWKRGEAQVGLNFGNLFEVAYPQNHLPHVTDWQKIQMTQAEVDHVATNLFEHPTLDLRSIFQVFRLSGLSSNDSSHIQSFLEECQNDIKALDTTIKDTISKIAQLSRDLTEASARMVQKVSQVGLCEYLLSSPTHLPQDIIEQIFLACLTAGDDPAQDQQSVPLQLAAVCHRWRTIALSLPALWNGLSIDSIGDIELAKIWARRCYLPSLTLDLDSIDPDVTAPAKLKELFAVLQGHSVLLRKINIKWGGALDGMTEKFIMEGNHPALEELVLRGEDWVLPSLPECSTSLRRIYSHLPPIAWHHSPPPSQLTVLWLTSTIHWNTLVVFLANCPNLESLYVHLDEEGLQLDPEPLVSQDIVLHQLSYFGLWDDCDETQPPDALLQGVTFPSLRIMEYCVCERLEGESTLWLGFIHALKPVRRLTLQFHEKLPSLDTFTRVLEHATSVTELSISTYADFMSDVLTWLASIISRRMNESIVLPSLQTLYLDLSSDDLTNWLSLQTKLIEFNDAWATSLSFGPKTPYSPPELVIQHKYTANDKEEAWRRRSCEVKQMLQSACPNLCVRIVGVENISWLGEEPEAFVMSPLPFNDMNVHEVLEDDGSWTTQLYAVYRVM</sequence>